<keyword evidence="2" id="KW-0378">Hydrolase</keyword>
<evidence type="ECO:0000256" key="1">
    <source>
        <dbReference type="ARBA" id="ARBA00022741"/>
    </source>
</evidence>
<dbReference type="Proteomes" id="UP000215914">
    <property type="component" value="Unassembled WGS sequence"/>
</dbReference>
<comment type="caution">
    <text evidence="4">The sequence shown here is derived from an EMBL/GenBank/DDBJ whole genome shotgun (WGS) entry which is preliminary data.</text>
</comment>
<name>A0A9K3JP51_HELAN</name>
<sequence length="63" mass="7211">MWLQEFPHQKSELSLPDNGLAVPLLKHQRIALSWMSKRETKSTHCCGGIFADDQVPIHNPFLI</sequence>
<keyword evidence="5" id="KW-1185">Reference proteome</keyword>
<proteinExistence type="predicted"/>
<dbReference type="InterPro" id="IPR050628">
    <property type="entry name" value="SNF2_RAD54_helicase_TF"/>
</dbReference>
<evidence type="ECO:0000313" key="4">
    <source>
        <dbReference type="EMBL" id="KAF5818760.1"/>
    </source>
</evidence>
<dbReference type="PANTHER" id="PTHR45626:SF16">
    <property type="entry name" value="ATP-DEPENDENT HELICASE ULS1"/>
    <property type="match status" value="1"/>
</dbReference>
<organism evidence="4 5">
    <name type="scientific">Helianthus annuus</name>
    <name type="common">Common sunflower</name>
    <dbReference type="NCBI Taxonomy" id="4232"/>
    <lineage>
        <taxon>Eukaryota</taxon>
        <taxon>Viridiplantae</taxon>
        <taxon>Streptophyta</taxon>
        <taxon>Embryophyta</taxon>
        <taxon>Tracheophyta</taxon>
        <taxon>Spermatophyta</taxon>
        <taxon>Magnoliopsida</taxon>
        <taxon>eudicotyledons</taxon>
        <taxon>Gunneridae</taxon>
        <taxon>Pentapetalae</taxon>
        <taxon>asterids</taxon>
        <taxon>campanulids</taxon>
        <taxon>Asterales</taxon>
        <taxon>Asteraceae</taxon>
        <taxon>Asteroideae</taxon>
        <taxon>Heliantheae alliance</taxon>
        <taxon>Heliantheae</taxon>
        <taxon>Helianthus</taxon>
    </lineage>
</organism>
<evidence type="ECO:0000313" key="5">
    <source>
        <dbReference type="Proteomes" id="UP000215914"/>
    </source>
</evidence>
<dbReference type="AlphaFoldDB" id="A0A9K3JP51"/>
<reference evidence="4" key="2">
    <citation type="submission" date="2020-06" db="EMBL/GenBank/DDBJ databases">
        <title>Helianthus annuus Genome sequencing and assembly Release 2.</title>
        <authorList>
            <person name="Gouzy J."/>
            <person name="Langlade N."/>
            <person name="Munos S."/>
        </authorList>
    </citation>
    <scope>NUCLEOTIDE SEQUENCE</scope>
    <source>
        <tissue evidence="4">Leaves</tissue>
    </source>
</reference>
<dbReference type="PANTHER" id="PTHR45626">
    <property type="entry name" value="TRANSCRIPTION TERMINATION FACTOR 2-RELATED"/>
    <property type="match status" value="1"/>
</dbReference>
<dbReference type="GO" id="GO:0005524">
    <property type="term" value="F:ATP binding"/>
    <property type="evidence" value="ECO:0007669"/>
    <property type="project" value="UniProtKB-KW"/>
</dbReference>
<evidence type="ECO:0000256" key="3">
    <source>
        <dbReference type="ARBA" id="ARBA00022840"/>
    </source>
</evidence>
<keyword evidence="1" id="KW-0547">Nucleotide-binding</keyword>
<protein>
    <submittedName>
        <fullName evidence="4">Uncharacterized protein</fullName>
    </submittedName>
</protein>
<evidence type="ECO:0000256" key="2">
    <source>
        <dbReference type="ARBA" id="ARBA00022801"/>
    </source>
</evidence>
<reference evidence="4" key="1">
    <citation type="journal article" date="2017" name="Nature">
        <title>The sunflower genome provides insights into oil metabolism, flowering and Asterid evolution.</title>
        <authorList>
            <person name="Badouin H."/>
            <person name="Gouzy J."/>
            <person name="Grassa C.J."/>
            <person name="Murat F."/>
            <person name="Staton S.E."/>
            <person name="Cottret L."/>
            <person name="Lelandais-Briere C."/>
            <person name="Owens G.L."/>
            <person name="Carrere S."/>
            <person name="Mayjonade B."/>
            <person name="Legrand L."/>
            <person name="Gill N."/>
            <person name="Kane N.C."/>
            <person name="Bowers J.E."/>
            <person name="Hubner S."/>
            <person name="Bellec A."/>
            <person name="Berard A."/>
            <person name="Berges H."/>
            <person name="Blanchet N."/>
            <person name="Boniface M.C."/>
            <person name="Brunel D."/>
            <person name="Catrice O."/>
            <person name="Chaidir N."/>
            <person name="Claudel C."/>
            <person name="Donnadieu C."/>
            <person name="Faraut T."/>
            <person name="Fievet G."/>
            <person name="Helmstetter N."/>
            <person name="King M."/>
            <person name="Knapp S.J."/>
            <person name="Lai Z."/>
            <person name="Le Paslier M.C."/>
            <person name="Lippi Y."/>
            <person name="Lorenzon L."/>
            <person name="Mandel J.R."/>
            <person name="Marage G."/>
            <person name="Marchand G."/>
            <person name="Marquand E."/>
            <person name="Bret-Mestries E."/>
            <person name="Morien E."/>
            <person name="Nambeesan S."/>
            <person name="Nguyen T."/>
            <person name="Pegot-Espagnet P."/>
            <person name="Pouilly N."/>
            <person name="Raftis F."/>
            <person name="Sallet E."/>
            <person name="Schiex T."/>
            <person name="Thomas J."/>
            <person name="Vandecasteele C."/>
            <person name="Vares D."/>
            <person name="Vear F."/>
            <person name="Vautrin S."/>
            <person name="Crespi M."/>
            <person name="Mangin B."/>
            <person name="Burke J.M."/>
            <person name="Salse J."/>
            <person name="Munos S."/>
            <person name="Vincourt P."/>
            <person name="Rieseberg L.H."/>
            <person name="Langlade N.B."/>
        </authorList>
    </citation>
    <scope>NUCLEOTIDE SEQUENCE</scope>
    <source>
        <tissue evidence="4">Leaves</tissue>
    </source>
</reference>
<dbReference type="Gramene" id="mRNA:HanXRQr2_Chr02g0069761">
    <property type="protein sequence ID" value="mRNA:HanXRQr2_Chr02g0069761"/>
    <property type="gene ID" value="HanXRQr2_Chr02g0069761"/>
</dbReference>
<keyword evidence="3" id="KW-0067">ATP-binding</keyword>
<dbReference type="GO" id="GO:0016787">
    <property type="term" value="F:hydrolase activity"/>
    <property type="evidence" value="ECO:0007669"/>
    <property type="project" value="UniProtKB-KW"/>
</dbReference>
<accession>A0A9K3JP51</accession>
<dbReference type="EMBL" id="MNCJ02000317">
    <property type="protein sequence ID" value="KAF5818760.1"/>
    <property type="molecule type" value="Genomic_DNA"/>
</dbReference>
<gene>
    <name evidence="4" type="ORF">HanXRQr2_Chr02g0069761</name>
</gene>